<keyword evidence="1" id="KW-0812">Transmembrane</keyword>
<proteinExistence type="predicted"/>
<protein>
    <submittedName>
        <fullName evidence="2">Uncharacterized protein</fullName>
    </submittedName>
</protein>
<gene>
    <name evidence="2" type="ORF">WMSIL1_LOCUS8421</name>
</gene>
<feature type="transmembrane region" description="Helical" evidence="1">
    <location>
        <begin position="78"/>
        <end position="101"/>
    </location>
</feature>
<feature type="non-terminal residue" evidence="2">
    <location>
        <position position="1"/>
    </location>
</feature>
<dbReference type="Proteomes" id="UP000321570">
    <property type="component" value="Unassembled WGS sequence"/>
</dbReference>
<keyword evidence="3" id="KW-1185">Reference proteome</keyword>
<dbReference type="EMBL" id="CABIJS010000333">
    <property type="protein sequence ID" value="VUZ49392.1"/>
    <property type="molecule type" value="Genomic_DNA"/>
</dbReference>
<sequence length="102" mass="12060">CFRIRLSRCRYLKPKVAFRSVADIIRFQSDLGKMSVRYVEHWNYCQNSPVVCRFIQAYLNCLDVNRIWTSVKFVLKRALWVLLLIGKTRLGAWFISMASIVL</sequence>
<keyword evidence="1" id="KW-1133">Transmembrane helix</keyword>
<evidence type="ECO:0000256" key="1">
    <source>
        <dbReference type="SAM" id="Phobius"/>
    </source>
</evidence>
<reference evidence="2 3" key="1">
    <citation type="submission" date="2019-07" db="EMBL/GenBank/DDBJ databases">
        <authorList>
            <person name="Jastrzebski P J."/>
            <person name="Paukszto L."/>
            <person name="Jastrzebski P J."/>
        </authorList>
    </citation>
    <scope>NUCLEOTIDE SEQUENCE [LARGE SCALE GENOMIC DNA]</scope>
    <source>
        <strain evidence="2 3">WMS-il1</strain>
    </source>
</reference>
<name>A0A564YQ22_HYMDI</name>
<keyword evidence="1" id="KW-0472">Membrane</keyword>
<evidence type="ECO:0000313" key="3">
    <source>
        <dbReference type="Proteomes" id="UP000321570"/>
    </source>
</evidence>
<organism evidence="2 3">
    <name type="scientific">Hymenolepis diminuta</name>
    <name type="common">Rat tapeworm</name>
    <dbReference type="NCBI Taxonomy" id="6216"/>
    <lineage>
        <taxon>Eukaryota</taxon>
        <taxon>Metazoa</taxon>
        <taxon>Spiralia</taxon>
        <taxon>Lophotrochozoa</taxon>
        <taxon>Platyhelminthes</taxon>
        <taxon>Cestoda</taxon>
        <taxon>Eucestoda</taxon>
        <taxon>Cyclophyllidea</taxon>
        <taxon>Hymenolepididae</taxon>
        <taxon>Hymenolepis</taxon>
    </lineage>
</organism>
<accession>A0A564YQ22</accession>
<evidence type="ECO:0000313" key="2">
    <source>
        <dbReference type="EMBL" id="VUZ49392.1"/>
    </source>
</evidence>
<dbReference type="AlphaFoldDB" id="A0A564YQ22"/>